<dbReference type="Proteomes" id="UP000182130">
    <property type="component" value="Unassembled WGS sequence"/>
</dbReference>
<keyword evidence="6" id="KW-1185">Reference proteome</keyword>
<proteinExistence type="predicted"/>
<reference evidence="6" key="1">
    <citation type="submission" date="2016-10" db="EMBL/GenBank/DDBJ databases">
        <authorList>
            <person name="Varghese N."/>
            <person name="Submissions S."/>
        </authorList>
    </citation>
    <scope>NUCLEOTIDE SEQUENCE [LARGE SCALE GENOMIC DNA]</scope>
    <source>
        <strain evidence="6">CGMCC 1.10783</strain>
    </source>
</reference>
<evidence type="ECO:0000259" key="4">
    <source>
        <dbReference type="Pfam" id="PF13518"/>
    </source>
</evidence>
<evidence type="ECO:0000256" key="2">
    <source>
        <dbReference type="ARBA" id="ARBA00023163"/>
    </source>
</evidence>
<dbReference type="InterPro" id="IPR009057">
    <property type="entry name" value="Homeodomain-like_sf"/>
</dbReference>
<feature type="region of interest" description="Disordered" evidence="3">
    <location>
        <begin position="44"/>
        <end position="67"/>
    </location>
</feature>
<dbReference type="EMBL" id="FNEI01000025">
    <property type="protein sequence ID" value="SDK02851.1"/>
    <property type="molecule type" value="Genomic_DNA"/>
</dbReference>
<keyword evidence="1" id="KW-0805">Transcription regulation</keyword>
<evidence type="ECO:0000256" key="3">
    <source>
        <dbReference type="SAM" id="MobiDB-lite"/>
    </source>
</evidence>
<name>A0A1G8YJC1_9MICC</name>
<feature type="domain" description="Insertion element IS150 protein InsJ-like helix-turn-helix" evidence="4">
    <location>
        <begin position="11"/>
        <end position="59"/>
    </location>
</feature>
<sequence>MGWAMSKNKVIVLAVLEGGMSKSEAARRYGVSRQWVHELLRRHAQAGNSGLAPRSRRPRTSPHATPA</sequence>
<dbReference type="Gene3D" id="1.10.10.2690">
    <property type="match status" value="1"/>
</dbReference>
<organism evidence="5 6">
    <name type="scientific">Arthrobacter cupressi</name>
    <dbReference type="NCBI Taxonomy" id="1045773"/>
    <lineage>
        <taxon>Bacteria</taxon>
        <taxon>Bacillati</taxon>
        <taxon>Actinomycetota</taxon>
        <taxon>Actinomycetes</taxon>
        <taxon>Micrococcales</taxon>
        <taxon>Micrococcaceae</taxon>
        <taxon>Arthrobacter</taxon>
    </lineage>
</organism>
<dbReference type="InterPro" id="IPR053721">
    <property type="entry name" value="Fimbrial_Adhesin_Reg"/>
</dbReference>
<evidence type="ECO:0000256" key="1">
    <source>
        <dbReference type="ARBA" id="ARBA00023015"/>
    </source>
</evidence>
<dbReference type="OrthoDB" id="52928at2"/>
<protein>
    <submittedName>
        <fullName evidence="5">Helix-turn-helix domain-containing protein</fullName>
    </submittedName>
</protein>
<gene>
    <name evidence="5" type="ORF">SAMN05216555_12522</name>
</gene>
<keyword evidence="2" id="KW-0804">Transcription</keyword>
<dbReference type="AlphaFoldDB" id="A0A1G8YJC1"/>
<dbReference type="Pfam" id="PF13518">
    <property type="entry name" value="HTH_28"/>
    <property type="match status" value="1"/>
</dbReference>
<evidence type="ECO:0000313" key="6">
    <source>
        <dbReference type="Proteomes" id="UP000182130"/>
    </source>
</evidence>
<dbReference type="SUPFAM" id="SSF46689">
    <property type="entry name" value="Homeodomain-like"/>
    <property type="match status" value="1"/>
</dbReference>
<feature type="non-terminal residue" evidence="5">
    <location>
        <position position="67"/>
    </location>
</feature>
<accession>A0A1G8YJC1</accession>
<dbReference type="InterPro" id="IPR055247">
    <property type="entry name" value="InsJ-like_HTH"/>
</dbReference>
<evidence type="ECO:0000313" key="5">
    <source>
        <dbReference type="EMBL" id="SDK02851.1"/>
    </source>
</evidence>